<dbReference type="Proteomes" id="UP000245119">
    <property type="component" value="Linkage Group LG5"/>
</dbReference>
<protein>
    <recommendedName>
        <fullName evidence="3">Ectonucleotide pyrophosphatase/phosphodiesterase family member 5</fullName>
    </recommendedName>
</protein>
<dbReference type="EMBL" id="PZQS01000005">
    <property type="protein sequence ID" value="PVD29840.1"/>
    <property type="molecule type" value="Genomic_DNA"/>
</dbReference>
<dbReference type="InterPro" id="IPR017850">
    <property type="entry name" value="Alkaline_phosphatase_core_sf"/>
</dbReference>
<dbReference type="OrthoDB" id="415411at2759"/>
<organism evidence="1 2">
    <name type="scientific">Pomacea canaliculata</name>
    <name type="common">Golden apple snail</name>
    <dbReference type="NCBI Taxonomy" id="400727"/>
    <lineage>
        <taxon>Eukaryota</taxon>
        <taxon>Metazoa</taxon>
        <taxon>Spiralia</taxon>
        <taxon>Lophotrochozoa</taxon>
        <taxon>Mollusca</taxon>
        <taxon>Gastropoda</taxon>
        <taxon>Caenogastropoda</taxon>
        <taxon>Architaenioglossa</taxon>
        <taxon>Ampullarioidea</taxon>
        <taxon>Ampullariidae</taxon>
        <taxon>Pomacea</taxon>
    </lineage>
</organism>
<proteinExistence type="predicted"/>
<dbReference type="Gene3D" id="3.40.720.10">
    <property type="entry name" value="Alkaline Phosphatase, subunit A"/>
    <property type="match status" value="1"/>
</dbReference>
<evidence type="ECO:0000313" key="2">
    <source>
        <dbReference type="Proteomes" id="UP000245119"/>
    </source>
</evidence>
<dbReference type="AlphaFoldDB" id="A0A2T7P8V2"/>
<sequence length="384" mass="43421">MLPSSSNFTNLAKLGVSAKFADATFTTKSFPNHYTIVTGCYQESHGIVGNNMYDPEHDAYFTKDSMEDFWWNQREPIWSTVVRNGKQAGVYYWPGSYANVSYPPQSRMLYNETVDSFLRIAVGLSWFRPPYNYDFVAMYFNQPDKAGHVFGLDSEGQIRQQIITCDMMLGTILRGLDELNLENAVDFILTSDHGMTSCDVNKKLVHVPRDAALGPEVLRYTGKGAVMGIWPAPGREDQVVQKLQSLSNVTVYRKKDIPDRFHYKNNSRISPIVLLADEHWLLTNGSDGVFEKNSFGEHGYDPDLQSMKTIFFAKGPSFKQNFTVQEVRLVDIYPLLCHLLNVPASNHDGNLQNMRSLLSPAANLSINWALISAVLFFIKAPLFL</sequence>
<dbReference type="Gene3D" id="3.30.1360.180">
    <property type="match status" value="1"/>
</dbReference>
<name>A0A2T7P8V2_POMCA</name>
<dbReference type="PANTHER" id="PTHR10151">
    <property type="entry name" value="ECTONUCLEOTIDE PYROPHOSPHATASE/PHOSPHODIESTERASE"/>
    <property type="match status" value="1"/>
</dbReference>
<reference evidence="1 2" key="1">
    <citation type="submission" date="2018-04" db="EMBL/GenBank/DDBJ databases">
        <title>The genome of golden apple snail Pomacea canaliculata provides insight into stress tolerance and invasive adaptation.</title>
        <authorList>
            <person name="Liu C."/>
            <person name="Liu B."/>
            <person name="Ren Y."/>
            <person name="Zhang Y."/>
            <person name="Wang H."/>
            <person name="Li S."/>
            <person name="Jiang F."/>
            <person name="Yin L."/>
            <person name="Zhang G."/>
            <person name="Qian W."/>
            <person name="Fan W."/>
        </authorList>
    </citation>
    <scope>NUCLEOTIDE SEQUENCE [LARGE SCALE GENOMIC DNA]</scope>
    <source>
        <strain evidence="1">SZHN2017</strain>
        <tissue evidence="1">Muscle</tissue>
    </source>
</reference>
<accession>A0A2T7P8V2</accession>
<dbReference type="SUPFAM" id="SSF53649">
    <property type="entry name" value="Alkaline phosphatase-like"/>
    <property type="match status" value="1"/>
</dbReference>
<dbReference type="CDD" id="cd16018">
    <property type="entry name" value="Enpp"/>
    <property type="match status" value="1"/>
</dbReference>
<dbReference type="GO" id="GO:0016787">
    <property type="term" value="F:hydrolase activity"/>
    <property type="evidence" value="ECO:0007669"/>
    <property type="project" value="UniProtKB-ARBA"/>
</dbReference>
<dbReference type="PANTHER" id="PTHR10151:SF120">
    <property type="entry name" value="BIS(5'-ADENOSYL)-TRIPHOSPHATASE"/>
    <property type="match status" value="1"/>
</dbReference>
<evidence type="ECO:0000313" key="1">
    <source>
        <dbReference type="EMBL" id="PVD29840.1"/>
    </source>
</evidence>
<gene>
    <name evidence="1" type="ORF">C0Q70_09097</name>
</gene>
<dbReference type="InterPro" id="IPR002591">
    <property type="entry name" value="Phosphodiest/P_Trfase"/>
</dbReference>
<dbReference type="Pfam" id="PF01663">
    <property type="entry name" value="Phosphodiest"/>
    <property type="match status" value="1"/>
</dbReference>
<keyword evidence="2" id="KW-1185">Reference proteome</keyword>
<comment type="caution">
    <text evidence="1">The sequence shown here is derived from an EMBL/GenBank/DDBJ whole genome shotgun (WGS) entry which is preliminary data.</text>
</comment>
<evidence type="ECO:0008006" key="3">
    <source>
        <dbReference type="Google" id="ProtNLM"/>
    </source>
</evidence>